<dbReference type="GO" id="GO:0016705">
    <property type="term" value="F:oxidoreductase activity, acting on paired donors, with incorporation or reduction of molecular oxygen"/>
    <property type="evidence" value="ECO:0007669"/>
    <property type="project" value="InterPro"/>
</dbReference>
<evidence type="ECO:0000313" key="3">
    <source>
        <dbReference type="Proteomes" id="UP000530928"/>
    </source>
</evidence>
<dbReference type="RefSeq" id="WP_181611818.1">
    <property type="nucleotide sequence ID" value="NZ_BAABAM010000003.1"/>
</dbReference>
<name>A0A7W0HRL5_9ACTN</name>
<dbReference type="AlphaFoldDB" id="A0A7W0HRL5"/>
<accession>A0A7W0HRL5</accession>
<dbReference type="SUPFAM" id="SSF51679">
    <property type="entry name" value="Bacterial luciferase-like"/>
    <property type="match status" value="1"/>
</dbReference>
<protein>
    <submittedName>
        <fullName evidence="2">Putative F420-dependent oxidoreductase</fullName>
    </submittedName>
</protein>
<dbReference type="NCBIfam" id="TIGR03620">
    <property type="entry name" value="F420_MSMEG_4141"/>
    <property type="match status" value="1"/>
</dbReference>
<dbReference type="InterPro" id="IPR019922">
    <property type="entry name" value="Lucif-like_OxRdatse_MSMEG_4141"/>
</dbReference>
<dbReference type="InterPro" id="IPR036661">
    <property type="entry name" value="Luciferase-like_sf"/>
</dbReference>
<comment type="caution">
    <text evidence="2">The sequence shown here is derived from an EMBL/GenBank/DDBJ whole genome shotgun (WGS) entry which is preliminary data.</text>
</comment>
<sequence length="301" mass="32529">MLGKAGIWTFALDALPATRVAETAAEIEELGYRTLWFGEGFGRDTVSQAWMTLSATSRLTVASGIANIALRDPIAMAAAERSLNEAFPGRYLLGIGGHRVSDEPLHMDGYSIPSRGDAVRTMTGYLDAMDAIPLNSPAPADPPRRVLAALGPKMLALAAERTLGAHPYFVGVEHTRRAREIMGPRALLAVEQAVVLDTDTGRAREVAAQHVGFYARNAPHQTASLRRQGFDDADFAGPSRRLVDTIVAYGDVDVVEKRVREHLDAGADHVCLQVLTADQDRAPLREWRELAPAVLAGDLES</sequence>
<feature type="domain" description="Luciferase-like" evidence="1">
    <location>
        <begin position="16"/>
        <end position="268"/>
    </location>
</feature>
<dbReference type="Proteomes" id="UP000530928">
    <property type="component" value="Unassembled WGS sequence"/>
</dbReference>
<dbReference type="PANTHER" id="PTHR43244:SF2">
    <property type="entry name" value="CONSERVED HYPOTHETICAL ALANINE AND PROLINE-RICH PROTEIN"/>
    <property type="match status" value="1"/>
</dbReference>
<organism evidence="2 3">
    <name type="scientific">Nonomuraea soli</name>
    <dbReference type="NCBI Taxonomy" id="1032476"/>
    <lineage>
        <taxon>Bacteria</taxon>
        <taxon>Bacillati</taxon>
        <taxon>Actinomycetota</taxon>
        <taxon>Actinomycetes</taxon>
        <taxon>Streptosporangiales</taxon>
        <taxon>Streptosporangiaceae</taxon>
        <taxon>Nonomuraea</taxon>
    </lineage>
</organism>
<proteinExistence type="predicted"/>
<dbReference type="PANTHER" id="PTHR43244">
    <property type="match status" value="1"/>
</dbReference>
<dbReference type="Gene3D" id="3.20.20.30">
    <property type="entry name" value="Luciferase-like domain"/>
    <property type="match status" value="1"/>
</dbReference>
<dbReference type="EMBL" id="JACDUR010000004">
    <property type="protein sequence ID" value="MBA2893123.1"/>
    <property type="molecule type" value="Genomic_DNA"/>
</dbReference>
<gene>
    <name evidence="2" type="ORF">HNR30_004477</name>
</gene>
<dbReference type="Pfam" id="PF00296">
    <property type="entry name" value="Bac_luciferase"/>
    <property type="match status" value="1"/>
</dbReference>
<dbReference type="InterPro" id="IPR050564">
    <property type="entry name" value="F420-G6PD/mer"/>
</dbReference>
<keyword evidence="3" id="KW-1185">Reference proteome</keyword>
<reference evidence="2 3" key="1">
    <citation type="submission" date="2020-07" db="EMBL/GenBank/DDBJ databases">
        <title>Genomic Encyclopedia of Type Strains, Phase IV (KMG-IV): sequencing the most valuable type-strain genomes for metagenomic binning, comparative biology and taxonomic classification.</title>
        <authorList>
            <person name="Goeker M."/>
        </authorList>
    </citation>
    <scope>NUCLEOTIDE SEQUENCE [LARGE SCALE GENOMIC DNA]</scope>
    <source>
        <strain evidence="2 3">DSM 45533</strain>
    </source>
</reference>
<dbReference type="InterPro" id="IPR011251">
    <property type="entry name" value="Luciferase-like_dom"/>
</dbReference>
<evidence type="ECO:0000259" key="1">
    <source>
        <dbReference type="Pfam" id="PF00296"/>
    </source>
</evidence>
<evidence type="ECO:0000313" key="2">
    <source>
        <dbReference type="EMBL" id="MBA2893123.1"/>
    </source>
</evidence>